<reference evidence="1" key="1">
    <citation type="submission" date="2014-09" db="EMBL/GenBank/DDBJ databases">
        <authorList>
            <person name="Magalhaes I.L.F."/>
            <person name="Oliveira U."/>
            <person name="Santos F.R."/>
            <person name="Vidigal T.H.D.A."/>
            <person name="Brescovit A.D."/>
            <person name="Santos A.J."/>
        </authorList>
    </citation>
    <scope>NUCLEOTIDE SEQUENCE</scope>
    <source>
        <tissue evidence="1">Shoot tissue taken approximately 20 cm above the soil surface</tissue>
    </source>
</reference>
<accession>A0A0A9B531</accession>
<organism evidence="1">
    <name type="scientific">Arundo donax</name>
    <name type="common">Giant reed</name>
    <name type="synonym">Donax arundinaceus</name>
    <dbReference type="NCBI Taxonomy" id="35708"/>
    <lineage>
        <taxon>Eukaryota</taxon>
        <taxon>Viridiplantae</taxon>
        <taxon>Streptophyta</taxon>
        <taxon>Embryophyta</taxon>
        <taxon>Tracheophyta</taxon>
        <taxon>Spermatophyta</taxon>
        <taxon>Magnoliopsida</taxon>
        <taxon>Liliopsida</taxon>
        <taxon>Poales</taxon>
        <taxon>Poaceae</taxon>
        <taxon>PACMAD clade</taxon>
        <taxon>Arundinoideae</taxon>
        <taxon>Arundineae</taxon>
        <taxon>Arundo</taxon>
    </lineage>
</organism>
<dbReference type="AlphaFoldDB" id="A0A0A9B531"/>
<reference evidence="1" key="2">
    <citation type="journal article" date="2015" name="Data Brief">
        <title>Shoot transcriptome of the giant reed, Arundo donax.</title>
        <authorList>
            <person name="Barrero R.A."/>
            <person name="Guerrero F.D."/>
            <person name="Moolhuijzen P."/>
            <person name="Goolsby J.A."/>
            <person name="Tidwell J."/>
            <person name="Bellgard S.E."/>
            <person name="Bellgard M.I."/>
        </authorList>
    </citation>
    <scope>NUCLEOTIDE SEQUENCE</scope>
    <source>
        <tissue evidence="1">Shoot tissue taken approximately 20 cm above the soil surface</tissue>
    </source>
</reference>
<evidence type="ECO:0000313" key="1">
    <source>
        <dbReference type="EMBL" id="JAD57248.1"/>
    </source>
</evidence>
<dbReference type="EMBL" id="GBRH01240647">
    <property type="protein sequence ID" value="JAD57248.1"/>
    <property type="molecule type" value="Transcribed_RNA"/>
</dbReference>
<name>A0A0A9B531_ARUDO</name>
<protein>
    <submittedName>
        <fullName evidence="1">Uncharacterized protein</fullName>
    </submittedName>
</protein>
<proteinExistence type="predicted"/>
<sequence length="27" mass="3107">MTLTAVYMANAILVQLYYCRGQYLPLP</sequence>